<reference evidence="1 2" key="1">
    <citation type="submission" date="2016-07" db="EMBL/GenBank/DDBJ databases">
        <title>Characterization of isolates of Eisenbergiella tayi derived from blood cultures, using whole genome sequencing.</title>
        <authorList>
            <person name="Burdz T."/>
            <person name="Wiebe D."/>
            <person name="Huynh C."/>
            <person name="Bernard K."/>
        </authorList>
    </citation>
    <scope>NUCLEOTIDE SEQUENCE [LARGE SCALE GENOMIC DNA]</scope>
    <source>
        <strain evidence="1 2">NML 110608</strain>
    </source>
</reference>
<evidence type="ECO:0000313" key="1">
    <source>
        <dbReference type="EMBL" id="ODM09085.1"/>
    </source>
</evidence>
<dbReference type="Proteomes" id="UP000094067">
    <property type="component" value="Unassembled WGS sequence"/>
</dbReference>
<dbReference type="AlphaFoldDB" id="A0A1E3AJX5"/>
<sequence length="163" mass="16722">MGKKGGEDGEEEGGKVKGHGFVGGRFHGGHLEYGGQECPVGGIVGGNEGGKGEFSFCQLAACGKESGVVEELKTVGAKEHVADLSGPVDAGGMEFVWVYEHDIAFLKGKAVAVDFQAAGDGGENDFQFFVPVYGDMGAGFGYLEIIDVEGDVSHGSGAGFLVL</sequence>
<organism evidence="1 2">
    <name type="scientific">Eisenbergiella tayi</name>
    <dbReference type="NCBI Taxonomy" id="1432052"/>
    <lineage>
        <taxon>Bacteria</taxon>
        <taxon>Bacillati</taxon>
        <taxon>Bacillota</taxon>
        <taxon>Clostridia</taxon>
        <taxon>Lachnospirales</taxon>
        <taxon>Lachnospiraceae</taxon>
        <taxon>Eisenbergiella</taxon>
    </lineage>
</organism>
<dbReference type="EMBL" id="MCGH01000001">
    <property type="protein sequence ID" value="ODM09085.1"/>
    <property type="molecule type" value="Genomic_DNA"/>
</dbReference>
<protein>
    <submittedName>
        <fullName evidence="1">Uncharacterized protein</fullName>
    </submittedName>
</protein>
<dbReference type="RefSeq" id="WP_069151261.1">
    <property type="nucleotide sequence ID" value="NZ_MCGH01000001.1"/>
</dbReference>
<gene>
    <name evidence="1" type="ORF">BEI61_00714</name>
</gene>
<proteinExistence type="predicted"/>
<accession>A0A1E3AJX5</accession>
<evidence type="ECO:0000313" key="2">
    <source>
        <dbReference type="Proteomes" id="UP000094067"/>
    </source>
</evidence>
<comment type="caution">
    <text evidence="1">The sequence shown here is derived from an EMBL/GenBank/DDBJ whole genome shotgun (WGS) entry which is preliminary data.</text>
</comment>
<name>A0A1E3AJX5_9FIRM</name>